<dbReference type="OrthoDB" id="7779140at2"/>
<organism evidence="1 2">
    <name type="scientific">Geopseudomonas sagittaria</name>
    <dbReference type="NCBI Taxonomy" id="1135990"/>
    <lineage>
        <taxon>Bacteria</taxon>
        <taxon>Pseudomonadati</taxon>
        <taxon>Pseudomonadota</taxon>
        <taxon>Gammaproteobacteria</taxon>
        <taxon>Pseudomonadales</taxon>
        <taxon>Pseudomonadaceae</taxon>
        <taxon>Geopseudomonas</taxon>
    </lineage>
</organism>
<evidence type="ECO:0000313" key="2">
    <source>
        <dbReference type="Proteomes" id="UP000243084"/>
    </source>
</evidence>
<gene>
    <name evidence="1" type="ORF">SAMN05216229_101267</name>
</gene>
<proteinExistence type="predicted"/>
<dbReference type="Proteomes" id="UP000243084">
    <property type="component" value="Unassembled WGS sequence"/>
</dbReference>
<dbReference type="AlphaFoldDB" id="A0A1I5P0U1"/>
<accession>A0A1I5P0U1</accession>
<protein>
    <submittedName>
        <fullName evidence="1">Uncharacterized protein</fullName>
    </submittedName>
</protein>
<keyword evidence="2" id="KW-1185">Reference proteome</keyword>
<dbReference type="EMBL" id="FOXM01000001">
    <property type="protein sequence ID" value="SFP27669.1"/>
    <property type="molecule type" value="Genomic_DNA"/>
</dbReference>
<reference evidence="2" key="1">
    <citation type="submission" date="2016-10" db="EMBL/GenBank/DDBJ databases">
        <authorList>
            <person name="Varghese N."/>
            <person name="Submissions S."/>
        </authorList>
    </citation>
    <scope>NUCLEOTIDE SEQUENCE [LARGE SCALE GENOMIC DNA]</scope>
    <source>
        <strain evidence="2">JCM 18195</strain>
    </source>
</reference>
<name>A0A1I5P0U1_9GAMM</name>
<dbReference type="RefSeq" id="WP_092427527.1">
    <property type="nucleotide sequence ID" value="NZ_FOXM01000001.1"/>
</dbReference>
<sequence>MRIFDLFKRKPSNELPAEVATAIEAAHIILRPHGEEGDIRAVVQVAGHRGGWIHSAEEDARHLAALWPELSPGQLARAHQFIAASVRQRYRNLDAEQQGTRVTYANRYSRTHYESGYGRK</sequence>
<evidence type="ECO:0000313" key="1">
    <source>
        <dbReference type="EMBL" id="SFP27669.1"/>
    </source>
</evidence>